<dbReference type="AlphaFoldDB" id="A0A2A9MN23"/>
<dbReference type="SUPFAM" id="SSF54292">
    <property type="entry name" value="2Fe-2S ferredoxin-like"/>
    <property type="match status" value="1"/>
</dbReference>
<dbReference type="PANTHER" id="PTHR43112">
    <property type="entry name" value="FERREDOXIN"/>
    <property type="match status" value="1"/>
</dbReference>
<name>A0A2A9MN23_BESBE</name>
<dbReference type="EMBL" id="NWUJ01000002">
    <property type="protein sequence ID" value="PFH37030.1"/>
    <property type="molecule type" value="Genomic_DNA"/>
</dbReference>
<dbReference type="PROSITE" id="PS51085">
    <property type="entry name" value="2FE2S_FER_2"/>
    <property type="match status" value="1"/>
</dbReference>
<dbReference type="InterPro" id="IPR001041">
    <property type="entry name" value="2Fe-2S_ferredoxin-type"/>
</dbReference>
<dbReference type="RefSeq" id="XP_029221039.1">
    <property type="nucleotide sequence ID" value="XM_029362074.1"/>
</dbReference>
<dbReference type="InterPro" id="IPR010241">
    <property type="entry name" value="Fd_pln"/>
</dbReference>
<proteinExistence type="inferred from homology"/>
<sequence>MFDSSDSRRGASQPAAPERRKFPSSSVSAFLLPSTSPSSQSSLPSAAFSALRSFKSASSFSSSSTGSSRTASPFAPAAASGVQTLNIGDYASVASRHYSISSPSLWATGVAENTKTSASDGGLQKAGWGYAEKRAAGSLRRHSTLFYRVKLQGPDGATKEIECAEDEYILDAAEAAGVELPYSCRGGSCSTCAGKLLKGSVDGSEQVYLDENQQKKGYVLLCTAYPKEDCTVVTHQEDALHNETDDDGQDSSSDGDA</sequence>
<comment type="similarity">
    <text evidence="1 8">Belongs to the 2Fe2S plant-type ferredoxin family.</text>
</comment>
<dbReference type="GO" id="GO:0046872">
    <property type="term" value="F:metal ion binding"/>
    <property type="evidence" value="ECO:0007669"/>
    <property type="project" value="UniProtKB-KW"/>
</dbReference>
<evidence type="ECO:0000259" key="10">
    <source>
        <dbReference type="PROSITE" id="PS51085"/>
    </source>
</evidence>
<dbReference type="GeneID" id="40308469"/>
<dbReference type="InterPro" id="IPR012675">
    <property type="entry name" value="Beta-grasp_dom_sf"/>
</dbReference>
<keyword evidence="5 8" id="KW-0249">Electron transport</keyword>
<evidence type="ECO:0000256" key="1">
    <source>
        <dbReference type="ARBA" id="ARBA00007874"/>
    </source>
</evidence>
<dbReference type="Proteomes" id="UP000224006">
    <property type="component" value="Chromosome II"/>
</dbReference>
<dbReference type="GO" id="GO:0022900">
    <property type="term" value="P:electron transport chain"/>
    <property type="evidence" value="ECO:0007669"/>
    <property type="project" value="InterPro"/>
</dbReference>
<keyword evidence="3 8" id="KW-0001">2Fe-2S</keyword>
<dbReference type="GO" id="GO:0051537">
    <property type="term" value="F:2 iron, 2 sulfur cluster binding"/>
    <property type="evidence" value="ECO:0007669"/>
    <property type="project" value="UniProtKB-KW"/>
</dbReference>
<protein>
    <recommendedName>
        <fullName evidence="8">Ferredoxin</fullName>
    </recommendedName>
</protein>
<dbReference type="Gene3D" id="3.10.20.30">
    <property type="match status" value="1"/>
</dbReference>
<feature type="region of interest" description="Disordered" evidence="9">
    <location>
        <begin position="236"/>
        <end position="257"/>
    </location>
</feature>
<evidence type="ECO:0000313" key="12">
    <source>
        <dbReference type="Proteomes" id="UP000224006"/>
    </source>
</evidence>
<dbReference type="VEuPathDB" id="ToxoDB:BESB_034880"/>
<keyword evidence="4 8" id="KW-0479">Metal-binding</keyword>
<keyword evidence="6 8" id="KW-0408">Iron</keyword>
<dbReference type="KEGG" id="bbes:BESB_034880"/>
<evidence type="ECO:0000256" key="4">
    <source>
        <dbReference type="ARBA" id="ARBA00022723"/>
    </source>
</evidence>
<feature type="region of interest" description="Disordered" evidence="9">
    <location>
        <begin position="1"/>
        <end position="24"/>
    </location>
</feature>
<comment type="caution">
    <text evidence="11">The sequence shown here is derived from an EMBL/GenBank/DDBJ whole genome shotgun (WGS) entry which is preliminary data.</text>
</comment>
<gene>
    <name evidence="11" type="ORF">BESB_034880</name>
</gene>
<dbReference type="PANTHER" id="PTHR43112:SF3">
    <property type="entry name" value="FERREDOXIN-2, CHLOROPLASTIC"/>
    <property type="match status" value="1"/>
</dbReference>
<keyword evidence="2 8" id="KW-0813">Transport</keyword>
<reference evidence="11 12" key="1">
    <citation type="submission" date="2017-09" db="EMBL/GenBank/DDBJ databases">
        <title>Genome sequencing of Besnoitia besnoiti strain Bb-Ger1.</title>
        <authorList>
            <person name="Schares G."/>
            <person name="Venepally P."/>
            <person name="Lorenzi H.A."/>
        </authorList>
    </citation>
    <scope>NUCLEOTIDE SEQUENCE [LARGE SCALE GENOMIC DNA]</scope>
    <source>
        <strain evidence="11 12">Bb-Ger1</strain>
    </source>
</reference>
<dbReference type="NCBIfam" id="TIGR02008">
    <property type="entry name" value="fdx_plant"/>
    <property type="match status" value="1"/>
</dbReference>
<dbReference type="InterPro" id="IPR006058">
    <property type="entry name" value="2Fe2S_fd_BS"/>
</dbReference>
<evidence type="ECO:0000256" key="3">
    <source>
        <dbReference type="ARBA" id="ARBA00022714"/>
    </source>
</evidence>
<evidence type="ECO:0000256" key="7">
    <source>
        <dbReference type="ARBA" id="ARBA00023014"/>
    </source>
</evidence>
<evidence type="ECO:0000256" key="8">
    <source>
        <dbReference type="RuleBase" id="RU364001"/>
    </source>
</evidence>
<organism evidence="11 12">
    <name type="scientific">Besnoitia besnoiti</name>
    <name type="common">Apicomplexan protozoan</name>
    <dbReference type="NCBI Taxonomy" id="94643"/>
    <lineage>
        <taxon>Eukaryota</taxon>
        <taxon>Sar</taxon>
        <taxon>Alveolata</taxon>
        <taxon>Apicomplexa</taxon>
        <taxon>Conoidasida</taxon>
        <taxon>Coccidia</taxon>
        <taxon>Eucoccidiorida</taxon>
        <taxon>Eimeriorina</taxon>
        <taxon>Sarcocystidae</taxon>
        <taxon>Besnoitia</taxon>
    </lineage>
</organism>
<evidence type="ECO:0000256" key="9">
    <source>
        <dbReference type="SAM" id="MobiDB-lite"/>
    </source>
</evidence>
<dbReference type="STRING" id="94643.A0A2A9MN23"/>
<feature type="domain" description="2Fe-2S ferredoxin-type" evidence="10">
    <location>
        <begin position="147"/>
        <end position="238"/>
    </location>
</feature>
<dbReference type="GO" id="GO:0009055">
    <property type="term" value="F:electron transfer activity"/>
    <property type="evidence" value="ECO:0007669"/>
    <property type="project" value="InterPro"/>
</dbReference>
<dbReference type="InterPro" id="IPR036010">
    <property type="entry name" value="2Fe-2S_ferredoxin-like_sf"/>
</dbReference>
<evidence type="ECO:0000313" key="11">
    <source>
        <dbReference type="EMBL" id="PFH37030.1"/>
    </source>
</evidence>
<dbReference type="OrthoDB" id="1885901at2759"/>
<comment type="cofactor">
    <cofactor evidence="8">
        <name>[2Fe-2S] cluster</name>
        <dbReference type="ChEBI" id="CHEBI:190135"/>
    </cofactor>
    <text evidence="8">Binds 1 [2Fe-2S] cluster.</text>
</comment>
<dbReference type="Pfam" id="PF00111">
    <property type="entry name" value="Fer2"/>
    <property type="match status" value="1"/>
</dbReference>
<comment type="function">
    <text evidence="8">Ferredoxins are iron-sulfur proteins that transfer electrons in a wide variety of metabolic reactions.</text>
</comment>
<keyword evidence="7 8" id="KW-0411">Iron-sulfur</keyword>
<dbReference type="PROSITE" id="PS00197">
    <property type="entry name" value="2FE2S_FER_1"/>
    <property type="match status" value="1"/>
</dbReference>
<evidence type="ECO:0000256" key="6">
    <source>
        <dbReference type="ARBA" id="ARBA00023004"/>
    </source>
</evidence>
<accession>A0A2A9MN23</accession>
<evidence type="ECO:0000256" key="5">
    <source>
        <dbReference type="ARBA" id="ARBA00022982"/>
    </source>
</evidence>
<keyword evidence="12" id="KW-1185">Reference proteome</keyword>
<dbReference type="CDD" id="cd00207">
    <property type="entry name" value="fer2"/>
    <property type="match status" value="1"/>
</dbReference>
<feature type="compositionally biased region" description="Acidic residues" evidence="9">
    <location>
        <begin position="244"/>
        <end position="257"/>
    </location>
</feature>
<evidence type="ECO:0000256" key="2">
    <source>
        <dbReference type="ARBA" id="ARBA00022448"/>
    </source>
</evidence>